<dbReference type="InterPro" id="IPR036291">
    <property type="entry name" value="NAD(P)-bd_dom_sf"/>
</dbReference>
<gene>
    <name evidence="4" type="ORF">BDZ85DRAFT_5823</name>
</gene>
<keyword evidence="5" id="KW-1185">Reference proteome</keyword>
<dbReference type="OrthoDB" id="37659at2759"/>
<evidence type="ECO:0000256" key="1">
    <source>
        <dbReference type="ARBA" id="ARBA00006484"/>
    </source>
</evidence>
<dbReference type="GO" id="GO:0005737">
    <property type="term" value="C:cytoplasm"/>
    <property type="evidence" value="ECO:0007669"/>
    <property type="project" value="TreeGrafter"/>
</dbReference>
<dbReference type="EMBL" id="ML992501">
    <property type="protein sequence ID" value="KAF2227650.1"/>
    <property type="molecule type" value="Genomic_DNA"/>
</dbReference>
<dbReference type="InterPro" id="IPR002347">
    <property type="entry name" value="SDR_fam"/>
</dbReference>
<dbReference type="GO" id="GO:0016616">
    <property type="term" value="F:oxidoreductase activity, acting on the CH-OH group of donors, NAD or NADP as acceptor"/>
    <property type="evidence" value="ECO:0007669"/>
    <property type="project" value="TreeGrafter"/>
</dbReference>
<evidence type="ECO:0000256" key="3">
    <source>
        <dbReference type="ARBA" id="ARBA00023002"/>
    </source>
</evidence>
<dbReference type="PROSITE" id="PS00061">
    <property type="entry name" value="ADH_SHORT"/>
    <property type="match status" value="1"/>
</dbReference>
<comment type="similarity">
    <text evidence="1">Belongs to the short-chain dehydrogenases/reductases (SDR) family.</text>
</comment>
<dbReference type="SUPFAM" id="SSF51735">
    <property type="entry name" value="NAD(P)-binding Rossmann-fold domains"/>
    <property type="match status" value="1"/>
</dbReference>
<dbReference type="InterPro" id="IPR020904">
    <property type="entry name" value="Sc_DH/Rdtase_CS"/>
</dbReference>
<dbReference type="Pfam" id="PF00106">
    <property type="entry name" value="adh_short"/>
    <property type="match status" value="1"/>
</dbReference>
<protein>
    <recommendedName>
        <fullName evidence="6">15-hydroxyprostaglandin dehydrogenase</fullName>
    </recommendedName>
</protein>
<keyword evidence="2" id="KW-0521">NADP</keyword>
<organism evidence="4 5">
    <name type="scientific">Elsinoe ampelina</name>
    <dbReference type="NCBI Taxonomy" id="302913"/>
    <lineage>
        <taxon>Eukaryota</taxon>
        <taxon>Fungi</taxon>
        <taxon>Dikarya</taxon>
        <taxon>Ascomycota</taxon>
        <taxon>Pezizomycotina</taxon>
        <taxon>Dothideomycetes</taxon>
        <taxon>Dothideomycetidae</taxon>
        <taxon>Myriangiales</taxon>
        <taxon>Elsinoaceae</taxon>
        <taxon>Elsinoe</taxon>
    </lineage>
</organism>
<dbReference type="Proteomes" id="UP000799538">
    <property type="component" value="Unassembled WGS sequence"/>
</dbReference>
<dbReference type="PRINTS" id="PR00081">
    <property type="entry name" value="GDHRDH"/>
</dbReference>
<dbReference type="Gene3D" id="3.40.50.720">
    <property type="entry name" value="NAD(P)-binding Rossmann-like Domain"/>
    <property type="match status" value="1"/>
</dbReference>
<evidence type="ECO:0000313" key="4">
    <source>
        <dbReference type="EMBL" id="KAF2227650.1"/>
    </source>
</evidence>
<dbReference type="PANTHER" id="PTHR44229:SF4">
    <property type="entry name" value="15-HYDROXYPROSTAGLANDIN DEHYDROGENASE [NAD(+)]"/>
    <property type="match status" value="1"/>
</dbReference>
<proteinExistence type="inferred from homology"/>
<reference evidence="5" key="1">
    <citation type="journal article" date="2020" name="Stud. Mycol.">
        <title>101 Dothideomycetes genomes: A test case for predicting lifestyles and emergence of pathogens.</title>
        <authorList>
            <person name="Haridas S."/>
            <person name="Albert R."/>
            <person name="Binder M."/>
            <person name="Bloem J."/>
            <person name="LaButti K."/>
            <person name="Salamov A."/>
            <person name="Andreopoulos B."/>
            <person name="Baker S."/>
            <person name="Barry K."/>
            <person name="Bills G."/>
            <person name="Bluhm B."/>
            <person name="Cannon C."/>
            <person name="Castanera R."/>
            <person name="Culley D."/>
            <person name="Daum C."/>
            <person name="Ezra D."/>
            <person name="Gonzalez J."/>
            <person name="Henrissat B."/>
            <person name="Kuo A."/>
            <person name="Liang C."/>
            <person name="Lipzen A."/>
            <person name="Lutzoni F."/>
            <person name="Magnuson J."/>
            <person name="Mondo S."/>
            <person name="Nolan M."/>
            <person name="Ohm R."/>
            <person name="Pangilinan J."/>
            <person name="Park H.-J."/>
            <person name="Ramirez L."/>
            <person name="Alfaro M."/>
            <person name="Sun H."/>
            <person name="Tritt A."/>
            <person name="Yoshinaga Y."/>
            <person name="Zwiers L.-H."/>
            <person name="Turgeon B."/>
            <person name="Goodwin S."/>
            <person name="Spatafora J."/>
            <person name="Crous P."/>
            <person name="Grigoriev I."/>
        </authorList>
    </citation>
    <scope>NUCLEOTIDE SEQUENCE [LARGE SCALE GENOMIC DNA]</scope>
    <source>
        <strain evidence="5">CECT 20119</strain>
    </source>
</reference>
<dbReference type="PANTHER" id="PTHR44229">
    <property type="entry name" value="15-HYDROXYPROSTAGLANDIN DEHYDROGENASE [NAD(+)]"/>
    <property type="match status" value="1"/>
</dbReference>
<dbReference type="AlphaFoldDB" id="A0A6A6GQ75"/>
<evidence type="ECO:0000256" key="2">
    <source>
        <dbReference type="ARBA" id="ARBA00022857"/>
    </source>
</evidence>
<evidence type="ECO:0008006" key="6">
    <source>
        <dbReference type="Google" id="ProtNLM"/>
    </source>
</evidence>
<evidence type="ECO:0000313" key="5">
    <source>
        <dbReference type="Proteomes" id="UP000799538"/>
    </source>
</evidence>
<keyword evidence="3" id="KW-0560">Oxidoreductase</keyword>
<sequence>MASIPVNKDAWIHLKGKTVLITGGSNGIGKTTVKLFAEQGANVAIGDLDAVGGERLVQELGSNVLFRRTNVTDWNSLRELFKQTFERFGSIDHVVANAAMPERDPFLLTDSFDEDGELAAPDLRILDVNTGGVMRTAKLAIHYFQKKNARPGGSLVVVGSAASYFPTAPIIRYCATKHAALGLVRTIAYMSKTLGVRANLIAPWMTETGFSSEVRQMWGDMPINTMVEVAEAILVACADSSLNGRALYVAKEIVDFEEPLHRHRESWMSKHQAELFDKGRVKLAAGMSLPTEHYLD</sequence>
<accession>A0A6A6GQ75</accession>
<name>A0A6A6GQ75_9PEZI</name>